<gene>
    <name evidence="3" type="ORF">CEP52_017131</name>
</gene>
<dbReference type="GO" id="GO:0005886">
    <property type="term" value="C:plasma membrane"/>
    <property type="evidence" value="ECO:0007669"/>
    <property type="project" value="TreeGrafter"/>
</dbReference>
<dbReference type="Pfam" id="PF13967">
    <property type="entry name" value="RSN1_TM"/>
    <property type="match status" value="1"/>
</dbReference>
<accession>A0A428RW23</accession>
<dbReference type="PANTHER" id="PTHR13018">
    <property type="entry name" value="PROBABLE MEMBRANE PROTEIN DUF221-RELATED"/>
    <property type="match status" value="1"/>
</dbReference>
<dbReference type="InterPro" id="IPR045122">
    <property type="entry name" value="Csc1-like"/>
</dbReference>
<keyword evidence="1" id="KW-1133">Transmembrane helix</keyword>
<organism evidence="3 4">
    <name type="scientific">Fusarium oligoseptatum</name>
    <dbReference type="NCBI Taxonomy" id="2604345"/>
    <lineage>
        <taxon>Eukaryota</taxon>
        <taxon>Fungi</taxon>
        <taxon>Dikarya</taxon>
        <taxon>Ascomycota</taxon>
        <taxon>Pezizomycotina</taxon>
        <taxon>Sordariomycetes</taxon>
        <taxon>Hypocreomycetidae</taxon>
        <taxon>Hypocreales</taxon>
        <taxon>Nectriaceae</taxon>
        <taxon>Fusarium</taxon>
        <taxon>Fusarium solani species complex</taxon>
    </lineage>
</organism>
<keyword evidence="1" id="KW-0812">Transmembrane</keyword>
<dbReference type="Proteomes" id="UP000287144">
    <property type="component" value="Unassembled WGS sequence"/>
</dbReference>
<evidence type="ECO:0000313" key="3">
    <source>
        <dbReference type="EMBL" id="RSL81725.1"/>
    </source>
</evidence>
<dbReference type="PANTHER" id="PTHR13018:SF20">
    <property type="entry name" value="SPORULATION-SPECIFIC PROTEIN 75"/>
    <property type="match status" value="1"/>
</dbReference>
<dbReference type="EMBL" id="NKCK01000451">
    <property type="protein sequence ID" value="RSL81725.1"/>
    <property type="molecule type" value="Genomic_DNA"/>
</dbReference>
<comment type="caution">
    <text evidence="3">The sequence shown here is derived from an EMBL/GenBank/DDBJ whole genome shotgun (WGS) entry which is preliminary data.</text>
</comment>
<feature type="transmembrane region" description="Helical" evidence="1">
    <location>
        <begin position="164"/>
        <end position="183"/>
    </location>
</feature>
<dbReference type="InterPro" id="IPR032880">
    <property type="entry name" value="CSC1/OSCA1-like_N"/>
</dbReference>
<sequence>MGDRLPGGAENDRGIGVVSFLTAVGSGSIVFLILIFLLTIPRNYLARVFKSKLYLAPPHERPERQCYGLVTTAKWLWNVRSEETIKRCRLNAYFFLRYLHILLAIFFPIAVVIPVLVPLNYIGGRGSQLNSDGGGNSTGGRPDHTAGLDTLAWGNVRPTSTHRYWAHLSMSVVSVAWVCFIFLHDMKRIKKLEHAERQYGKQCTEIRRDLKCIWKNNLILKKLRQQRHAATLDLRRRWQGENKRGRDRHRALKGTQRLVRAIKKSDAVYFIDLFMDADNLGIEIFGPEKTA</sequence>
<protein>
    <recommendedName>
        <fullName evidence="2">CSC1/OSCA1-like N-terminal transmembrane domain-containing protein</fullName>
    </recommendedName>
</protein>
<feature type="transmembrane region" description="Helical" evidence="1">
    <location>
        <begin position="20"/>
        <end position="40"/>
    </location>
</feature>
<proteinExistence type="predicted"/>
<dbReference type="AlphaFoldDB" id="A0A428RW23"/>
<feature type="transmembrane region" description="Helical" evidence="1">
    <location>
        <begin position="95"/>
        <end position="117"/>
    </location>
</feature>
<evidence type="ECO:0000313" key="4">
    <source>
        <dbReference type="Proteomes" id="UP000287144"/>
    </source>
</evidence>
<evidence type="ECO:0000259" key="2">
    <source>
        <dbReference type="Pfam" id="PF13967"/>
    </source>
</evidence>
<feature type="domain" description="CSC1/OSCA1-like N-terminal transmembrane" evidence="2">
    <location>
        <begin position="19"/>
        <end position="183"/>
    </location>
</feature>
<evidence type="ECO:0000256" key="1">
    <source>
        <dbReference type="SAM" id="Phobius"/>
    </source>
</evidence>
<reference evidence="3 4" key="1">
    <citation type="submission" date="2017-06" db="EMBL/GenBank/DDBJ databases">
        <title>Comparative genomic analysis of Ambrosia Fusariam Clade fungi.</title>
        <authorList>
            <person name="Stajich J.E."/>
            <person name="Carrillo J."/>
            <person name="Kijimoto T."/>
            <person name="Eskalen A."/>
            <person name="O'Donnell K."/>
            <person name="Kasson M."/>
        </authorList>
    </citation>
    <scope>NUCLEOTIDE SEQUENCE [LARGE SCALE GENOMIC DNA]</scope>
    <source>
        <strain evidence="3 4">NRRL62579</strain>
    </source>
</reference>
<name>A0A428RW23_9HYPO</name>
<keyword evidence="1" id="KW-0472">Membrane</keyword>
<keyword evidence="4" id="KW-1185">Reference proteome</keyword>
<dbReference type="GO" id="GO:0005227">
    <property type="term" value="F:calcium-activated cation channel activity"/>
    <property type="evidence" value="ECO:0007669"/>
    <property type="project" value="InterPro"/>
</dbReference>